<protein>
    <submittedName>
        <fullName evidence="1">Uncharacterized protein</fullName>
    </submittedName>
</protein>
<organism evidence="1 2">
    <name type="scientific">Citrus sinensis</name>
    <name type="common">Sweet orange</name>
    <name type="synonym">Citrus aurantium var. sinensis</name>
    <dbReference type="NCBI Taxonomy" id="2711"/>
    <lineage>
        <taxon>Eukaryota</taxon>
        <taxon>Viridiplantae</taxon>
        <taxon>Streptophyta</taxon>
        <taxon>Embryophyta</taxon>
        <taxon>Tracheophyta</taxon>
        <taxon>Spermatophyta</taxon>
        <taxon>Magnoliopsida</taxon>
        <taxon>eudicotyledons</taxon>
        <taxon>Gunneridae</taxon>
        <taxon>Pentapetalae</taxon>
        <taxon>rosids</taxon>
        <taxon>malvids</taxon>
        <taxon>Sapindales</taxon>
        <taxon>Rutaceae</taxon>
        <taxon>Aurantioideae</taxon>
        <taxon>Citrus</taxon>
    </lineage>
</organism>
<comment type="caution">
    <text evidence="1">The sequence shown here is derived from an EMBL/GenBank/DDBJ whole genome shotgun (WGS) entry which is preliminary data.</text>
</comment>
<accession>A0ACB8P013</accession>
<reference evidence="2" key="1">
    <citation type="journal article" date="2023" name="Hortic. Res.">
        <title>A chromosome-level phased genome enabling allele-level studies in sweet orange: a case study on citrus Huanglongbing tolerance.</title>
        <authorList>
            <person name="Wu B."/>
            <person name="Yu Q."/>
            <person name="Deng Z."/>
            <person name="Duan Y."/>
            <person name="Luo F."/>
            <person name="Gmitter F. Jr."/>
        </authorList>
    </citation>
    <scope>NUCLEOTIDE SEQUENCE [LARGE SCALE GENOMIC DNA]</scope>
    <source>
        <strain evidence="2">cv. Valencia</strain>
    </source>
</reference>
<dbReference type="EMBL" id="CM039170">
    <property type="protein sequence ID" value="KAH9802945.1"/>
    <property type="molecule type" value="Genomic_DNA"/>
</dbReference>
<sequence>METHQKQKKEKDSDRISPLHDSILHHILSFLPVKEVVQTSLVSKRWQELWKSLPYLRFQEHDFTTRQRFINFLESDFTTRHRFTKFLHYFLIKRDNKSSIIRLALKCSQDVSDIWTSSLAAFSASVEELDLEFGLFIARYHQLRDYPSCIFSCNFLVTLKLKAGGAMARFPDKFFFPKMKNLQLSEFILPKTFSHHLLKSPNLENLFLFRCGAYMTFSSSDNESDLGIWAKLDEADICLQLPDFNSDGRVSTFVRMLSSVKILHLRDTCIKHLRYERNLSQRLPKFRNLKHLELGLSAENGDIGVMACLLNCASTIKSLHITFADCNPGETGLIPKQFELLFLPPNLKWVRMSEFCGRANQVELLRLLLNSEILGKIIVELDYKVMDPDLLRELRPSTSSCLLEIRHSPITAEKIVRRSRELDPSTIRCRLQRNTRISPMDLLRSYDDDM</sequence>
<gene>
    <name evidence="1" type="ORF">KPL71_001582</name>
</gene>
<keyword evidence="2" id="KW-1185">Reference proteome</keyword>
<proteinExistence type="predicted"/>
<dbReference type="Proteomes" id="UP000829398">
    <property type="component" value="Chromosome 1"/>
</dbReference>
<evidence type="ECO:0000313" key="2">
    <source>
        <dbReference type="Proteomes" id="UP000829398"/>
    </source>
</evidence>
<evidence type="ECO:0000313" key="1">
    <source>
        <dbReference type="EMBL" id="KAH9802945.1"/>
    </source>
</evidence>
<name>A0ACB8P013_CITSI</name>